<reference evidence="1 2" key="1">
    <citation type="submission" date="2020-08" db="EMBL/GenBank/DDBJ databases">
        <title>Sequencing the genomes of 1000 actinobacteria strains.</title>
        <authorList>
            <person name="Klenk H.-P."/>
        </authorList>
    </citation>
    <scope>NUCLEOTIDE SEQUENCE [LARGE SCALE GENOMIC DNA]</scope>
    <source>
        <strain evidence="1 2">DSM 46887</strain>
    </source>
</reference>
<dbReference type="RefSeq" id="WP_184538378.1">
    <property type="nucleotide sequence ID" value="NZ_JACHMP010000001.1"/>
</dbReference>
<keyword evidence="2" id="KW-1185">Reference proteome</keyword>
<sequence>MHTTIGAGFGTEHDRPLPALVPPAVVESGRTGGLRVTDQVYRGTRFVGRFASSGLAGFKVFGSGPGVRVRVLLSLDNKAITHWRRNVEGREEASRLPRLIQIRSQGRLRQCVLLDSRSARRRPRATVEFELTADELPRDGLLCVEAVDATEWYGTSPRLTGAVYGRVAPSSVTGVRIDRVEFEPVSRSAAGRFTGVLDATTGEEVSLVSLGGVPYGRKAGARRLDSGLIVVNPMPPSAEPGRIGLCLGLRVAGPPKGGGPARPRVRRTRLGRLRLRVWRVRRAVHTRIRGVLNRLTAAGHALAARIRPVAVPEPLVLSMEDGRAIPVSFTPQGRRDARLDFLAPLTAPALVVLPAAPRLPRRMRLSLVSVARLPW</sequence>
<gene>
    <name evidence="1" type="ORF">F4562_002583</name>
</gene>
<dbReference type="Proteomes" id="UP000540685">
    <property type="component" value="Unassembled WGS sequence"/>
</dbReference>
<accession>A0A7W9MGG3</accession>
<name>A0A7W9MGG3_9ACTN</name>
<evidence type="ECO:0000313" key="1">
    <source>
        <dbReference type="EMBL" id="MBB5819521.1"/>
    </source>
</evidence>
<dbReference type="AlphaFoldDB" id="A0A7W9MGG3"/>
<organism evidence="1 2">
    <name type="scientific">Streptosporangium becharense</name>
    <dbReference type="NCBI Taxonomy" id="1816182"/>
    <lineage>
        <taxon>Bacteria</taxon>
        <taxon>Bacillati</taxon>
        <taxon>Actinomycetota</taxon>
        <taxon>Actinomycetes</taxon>
        <taxon>Streptosporangiales</taxon>
        <taxon>Streptosporangiaceae</taxon>
        <taxon>Streptosporangium</taxon>
    </lineage>
</organism>
<protein>
    <submittedName>
        <fullName evidence="1">Uncharacterized protein</fullName>
    </submittedName>
</protein>
<evidence type="ECO:0000313" key="2">
    <source>
        <dbReference type="Proteomes" id="UP000540685"/>
    </source>
</evidence>
<comment type="caution">
    <text evidence="1">The sequence shown here is derived from an EMBL/GenBank/DDBJ whole genome shotgun (WGS) entry which is preliminary data.</text>
</comment>
<dbReference type="EMBL" id="JACHMP010000001">
    <property type="protein sequence ID" value="MBB5819521.1"/>
    <property type="molecule type" value="Genomic_DNA"/>
</dbReference>
<proteinExistence type="predicted"/>